<dbReference type="Proteomes" id="UP000830671">
    <property type="component" value="Chromosome 7"/>
</dbReference>
<accession>A0A9Q8T390</accession>
<dbReference type="PROSITE" id="PS51257">
    <property type="entry name" value="PROKAR_LIPOPROTEIN"/>
    <property type="match status" value="1"/>
</dbReference>
<sequence>MRQKYGVFRSADCEIAHAKAPTSHSNTFSACRCDPYPHHKKQFPLHPAPFCITLQRSSAIRLVAFSLTVGPEPLHATIDGWRSPETQTAGYTFSNTEHGHGSASLTLVLSRPLVMTGRGTLDSSSTNKLRYASSGNNKFFPIRWSPAIWTPGSRRLYPNRPLAAGHLPKDLLATCISVAQPKDRPSSD</sequence>
<organism evidence="1 2">
    <name type="scientific">Colletotrichum lupini</name>
    <dbReference type="NCBI Taxonomy" id="145971"/>
    <lineage>
        <taxon>Eukaryota</taxon>
        <taxon>Fungi</taxon>
        <taxon>Dikarya</taxon>
        <taxon>Ascomycota</taxon>
        <taxon>Pezizomycotina</taxon>
        <taxon>Sordariomycetes</taxon>
        <taxon>Hypocreomycetidae</taxon>
        <taxon>Glomerellales</taxon>
        <taxon>Glomerellaceae</taxon>
        <taxon>Colletotrichum</taxon>
        <taxon>Colletotrichum acutatum species complex</taxon>
    </lineage>
</organism>
<name>A0A9Q8T390_9PEZI</name>
<evidence type="ECO:0000313" key="2">
    <source>
        <dbReference type="Proteomes" id="UP000830671"/>
    </source>
</evidence>
<protein>
    <submittedName>
        <fullName evidence="1">Uncharacterized protein</fullName>
    </submittedName>
</protein>
<gene>
    <name evidence="1" type="ORF">CLUP02_13920</name>
</gene>
<dbReference type="RefSeq" id="XP_049150001.1">
    <property type="nucleotide sequence ID" value="XM_049292855.1"/>
</dbReference>
<dbReference type="EMBL" id="CP019479">
    <property type="protein sequence ID" value="UQC88396.1"/>
    <property type="molecule type" value="Genomic_DNA"/>
</dbReference>
<dbReference type="GeneID" id="73347865"/>
<dbReference type="KEGG" id="clup:CLUP02_13920"/>
<reference evidence="1" key="1">
    <citation type="journal article" date="2021" name="Mol. Plant Microbe Interact.">
        <title>Complete Genome Sequence of the Plant-Pathogenic Fungus Colletotrichum lupini.</title>
        <authorList>
            <person name="Baroncelli R."/>
            <person name="Pensec F."/>
            <person name="Da Lio D."/>
            <person name="Boufleur T."/>
            <person name="Vicente I."/>
            <person name="Sarrocco S."/>
            <person name="Picot A."/>
            <person name="Baraldi E."/>
            <person name="Sukno S."/>
            <person name="Thon M."/>
            <person name="Le Floch G."/>
        </authorList>
    </citation>
    <scope>NUCLEOTIDE SEQUENCE</scope>
    <source>
        <strain evidence="1">IMI 504893</strain>
    </source>
</reference>
<dbReference type="AlphaFoldDB" id="A0A9Q8T390"/>
<keyword evidence="2" id="KW-1185">Reference proteome</keyword>
<evidence type="ECO:0000313" key="1">
    <source>
        <dbReference type="EMBL" id="UQC88396.1"/>
    </source>
</evidence>
<proteinExistence type="predicted"/>